<accession>A0A9D2NJA0</accession>
<evidence type="ECO:0000259" key="2">
    <source>
        <dbReference type="Pfam" id="PF22725"/>
    </source>
</evidence>
<dbReference type="Pfam" id="PF22725">
    <property type="entry name" value="GFO_IDH_MocA_C3"/>
    <property type="match status" value="1"/>
</dbReference>
<dbReference type="Gene3D" id="3.40.50.720">
    <property type="entry name" value="NAD(P)-binding Rossmann-like Domain"/>
    <property type="match status" value="1"/>
</dbReference>
<dbReference type="SUPFAM" id="SSF55347">
    <property type="entry name" value="Glyceraldehyde-3-phosphate dehydrogenase-like, C-terminal domain"/>
    <property type="match status" value="1"/>
</dbReference>
<proteinExistence type="predicted"/>
<name>A0A9D2NJA0_9FIRM</name>
<reference evidence="3" key="1">
    <citation type="journal article" date="2021" name="PeerJ">
        <title>Extensive microbial diversity within the chicken gut microbiome revealed by metagenomics and culture.</title>
        <authorList>
            <person name="Gilroy R."/>
            <person name="Ravi A."/>
            <person name="Getino M."/>
            <person name="Pursley I."/>
            <person name="Horton D.L."/>
            <person name="Alikhan N.F."/>
            <person name="Baker D."/>
            <person name="Gharbi K."/>
            <person name="Hall N."/>
            <person name="Watson M."/>
            <person name="Adriaenssens E.M."/>
            <person name="Foster-Nyarko E."/>
            <person name="Jarju S."/>
            <person name="Secka A."/>
            <person name="Antonio M."/>
            <person name="Oren A."/>
            <person name="Chaudhuri R.R."/>
            <person name="La Ragione R."/>
            <person name="Hildebrand F."/>
            <person name="Pallen M.J."/>
        </authorList>
    </citation>
    <scope>NUCLEOTIDE SEQUENCE</scope>
    <source>
        <strain evidence="3">USAMLcec2-132</strain>
    </source>
</reference>
<dbReference type="GO" id="GO:0000166">
    <property type="term" value="F:nucleotide binding"/>
    <property type="evidence" value="ECO:0007669"/>
    <property type="project" value="InterPro"/>
</dbReference>
<dbReference type="Gene3D" id="3.30.360.10">
    <property type="entry name" value="Dihydrodipicolinate Reductase, domain 2"/>
    <property type="match status" value="1"/>
</dbReference>
<reference evidence="3" key="2">
    <citation type="submission" date="2021-04" db="EMBL/GenBank/DDBJ databases">
        <authorList>
            <person name="Gilroy R."/>
        </authorList>
    </citation>
    <scope>NUCLEOTIDE SEQUENCE</scope>
    <source>
        <strain evidence="3">USAMLcec2-132</strain>
    </source>
</reference>
<dbReference type="AlphaFoldDB" id="A0A9D2NJA0"/>
<dbReference type="InterPro" id="IPR055170">
    <property type="entry name" value="GFO_IDH_MocA-like_dom"/>
</dbReference>
<feature type="domain" description="Gfo/Idh/MocA-like oxidoreductase N-terminal" evidence="1">
    <location>
        <begin position="8"/>
        <end position="124"/>
    </location>
</feature>
<protein>
    <submittedName>
        <fullName evidence="3">Gfo/Idh/MocA family oxidoreductase</fullName>
    </submittedName>
</protein>
<organism evidence="3 4">
    <name type="scientific">Candidatus Eisenbergiella merdavium</name>
    <dbReference type="NCBI Taxonomy" id="2838551"/>
    <lineage>
        <taxon>Bacteria</taxon>
        <taxon>Bacillati</taxon>
        <taxon>Bacillota</taxon>
        <taxon>Clostridia</taxon>
        <taxon>Lachnospirales</taxon>
        <taxon>Lachnospiraceae</taxon>
        <taxon>Eisenbergiella</taxon>
    </lineage>
</organism>
<dbReference type="InterPro" id="IPR051450">
    <property type="entry name" value="Gfo/Idh/MocA_Oxidoreductases"/>
</dbReference>
<sequence>MKKRMIQVGCGGFGEYWLKEILPEVSSFTELVAAVDINPEALKNAERYMGLSGEKCYTDLRRAIAENEADFVNVVVPMHMHEAVIDAAFEAGLDVVCEKPLGHDMEACLRICRKAGEMGRKLVVTMSHRFEVEKQTVENMARSGKYGKINYVVSRLAMKRTAGLDGKTEKEAIISNGLIHNIDTVRGICGSNVKRVYAECWTGLQEVSNAPSVLVIMEMENGIRAVLEESFANGSSLDGWSNEYLRVECADATIVADHRRITVRSDMGYPYPREEQMPLMEGEYWDHALMIREFADWLDGGNTPATWYGDNIQCCAAVFAAIESARTGQAVQVQEYLEKVRGQI</sequence>
<dbReference type="InterPro" id="IPR000683">
    <property type="entry name" value="Gfo/Idh/MocA-like_OxRdtase_N"/>
</dbReference>
<evidence type="ECO:0000259" key="1">
    <source>
        <dbReference type="Pfam" id="PF01408"/>
    </source>
</evidence>
<dbReference type="InterPro" id="IPR036291">
    <property type="entry name" value="NAD(P)-bd_dom_sf"/>
</dbReference>
<evidence type="ECO:0000313" key="3">
    <source>
        <dbReference type="EMBL" id="HJC25281.1"/>
    </source>
</evidence>
<feature type="domain" description="GFO/IDH/MocA-like oxidoreductase" evidence="2">
    <location>
        <begin position="135"/>
        <end position="235"/>
    </location>
</feature>
<gene>
    <name evidence="3" type="ORF">H9761_16525</name>
</gene>
<dbReference type="SUPFAM" id="SSF51735">
    <property type="entry name" value="NAD(P)-binding Rossmann-fold domains"/>
    <property type="match status" value="1"/>
</dbReference>
<dbReference type="PANTHER" id="PTHR43377:SF1">
    <property type="entry name" value="BILIVERDIN REDUCTASE A"/>
    <property type="match status" value="1"/>
</dbReference>
<dbReference type="PANTHER" id="PTHR43377">
    <property type="entry name" value="BILIVERDIN REDUCTASE A"/>
    <property type="match status" value="1"/>
</dbReference>
<comment type="caution">
    <text evidence="3">The sequence shown here is derived from an EMBL/GenBank/DDBJ whole genome shotgun (WGS) entry which is preliminary data.</text>
</comment>
<evidence type="ECO:0000313" key="4">
    <source>
        <dbReference type="Proteomes" id="UP000823891"/>
    </source>
</evidence>
<dbReference type="Pfam" id="PF01408">
    <property type="entry name" value="GFO_IDH_MocA"/>
    <property type="match status" value="1"/>
</dbReference>
<dbReference type="EMBL" id="DWWS01000060">
    <property type="protein sequence ID" value="HJC25281.1"/>
    <property type="molecule type" value="Genomic_DNA"/>
</dbReference>
<dbReference type="Proteomes" id="UP000823891">
    <property type="component" value="Unassembled WGS sequence"/>
</dbReference>